<protein>
    <recommendedName>
        <fullName evidence="12">Protease HtpX homolog</fullName>
        <ecNumber evidence="12">3.4.24.-</ecNumber>
    </recommendedName>
</protein>
<gene>
    <name evidence="12" type="primary">htpX</name>
    <name evidence="14" type="ORF">COV34_02635</name>
</gene>
<sequence>MAVFLVIIIAIGWFLAQFYGDSTILYIAVAFSLFMNFFSYWFSDKIVLKMSGAKPATREEYFDLYTVTENLAITAGLPMPKLYVIKDSVPNAFATGRNKEHAVVAVTTGLIEILERNELEGVVAHELAHIGNRDILLQTIVVVLVGFIAILSDMFTRSLWFGGGDRDNKAGGWLVIVGIALMILSPIIATLIQLAISRKREFLADATGALLTRYPEGLAGALQKIEAYSRPMKRASHATAHMYISNPFGGDKTREAGFFEKMFMTHPPTQERIVALRGMSI</sequence>
<dbReference type="InterPro" id="IPR001915">
    <property type="entry name" value="Peptidase_M48"/>
</dbReference>
<dbReference type="Gene3D" id="3.30.2010.10">
    <property type="entry name" value="Metalloproteases ('zincins'), catalytic domain"/>
    <property type="match status" value="1"/>
</dbReference>
<keyword evidence="7 12" id="KW-0378">Hydrolase</keyword>
<feature type="binding site" evidence="12">
    <location>
        <position position="129"/>
    </location>
    <ligand>
        <name>Zn(2+)</name>
        <dbReference type="ChEBI" id="CHEBI:29105"/>
        <note>catalytic</note>
    </ligand>
</feature>
<evidence type="ECO:0000313" key="14">
    <source>
        <dbReference type="EMBL" id="PIR38020.1"/>
    </source>
</evidence>
<dbReference type="EMBL" id="PCXL01000013">
    <property type="protein sequence ID" value="PIR38020.1"/>
    <property type="molecule type" value="Genomic_DNA"/>
</dbReference>
<dbReference type="GO" id="GO:0006508">
    <property type="term" value="P:proteolysis"/>
    <property type="evidence" value="ECO:0007669"/>
    <property type="project" value="UniProtKB-KW"/>
</dbReference>
<dbReference type="GO" id="GO:0008270">
    <property type="term" value="F:zinc ion binding"/>
    <property type="evidence" value="ECO:0007669"/>
    <property type="project" value="UniProtKB-UniRule"/>
</dbReference>
<keyword evidence="6 12" id="KW-0479">Metal-binding</keyword>
<evidence type="ECO:0000256" key="1">
    <source>
        <dbReference type="ARBA" id="ARBA00004651"/>
    </source>
</evidence>
<comment type="cofactor">
    <cofactor evidence="12">
        <name>Zn(2+)</name>
        <dbReference type="ChEBI" id="CHEBI:29105"/>
    </cofactor>
    <text evidence="12">Binds 1 zinc ion per subunit.</text>
</comment>
<evidence type="ECO:0000256" key="9">
    <source>
        <dbReference type="ARBA" id="ARBA00022989"/>
    </source>
</evidence>
<keyword evidence="9 12" id="KW-1133">Transmembrane helix</keyword>
<evidence type="ECO:0000256" key="8">
    <source>
        <dbReference type="ARBA" id="ARBA00022833"/>
    </source>
</evidence>
<feature type="domain" description="Peptidase M48" evidence="13">
    <location>
        <begin position="64"/>
        <end position="279"/>
    </location>
</feature>
<accession>A0A2H0QUS3</accession>
<comment type="similarity">
    <text evidence="2 12">Belongs to the peptidase M48B family.</text>
</comment>
<dbReference type="InterPro" id="IPR050083">
    <property type="entry name" value="HtpX_protease"/>
</dbReference>
<evidence type="ECO:0000256" key="4">
    <source>
        <dbReference type="ARBA" id="ARBA00022670"/>
    </source>
</evidence>
<keyword evidence="5 12" id="KW-0812">Transmembrane</keyword>
<evidence type="ECO:0000259" key="13">
    <source>
        <dbReference type="Pfam" id="PF01435"/>
    </source>
</evidence>
<evidence type="ECO:0000256" key="6">
    <source>
        <dbReference type="ARBA" id="ARBA00022723"/>
    </source>
</evidence>
<proteinExistence type="inferred from homology"/>
<evidence type="ECO:0000256" key="10">
    <source>
        <dbReference type="ARBA" id="ARBA00023049"/>
    </source>
</evidence>
<dbReference type="AlphaFoldDB" id="A0A2H0QUS3"/>
<keyword evidence="3 12" id="KW-1003">Cell membrane</keyword>
<dbReference type="CDD" id="cd07336">
    <property type="entry name" value="M48B_HtpX_like"/>
    <property type="match status" value="1"/>
</dbReference>
<evidence type="ECO:0000256" key="12">
    <source>
        <dbReference type="HAMAP-Rule" id="MF_00188"/>
    </source>
</evidence>
<dbReference type="Pfam" id="PF01435">
    <property type="entry name" value="Peptidase_M48"/>
    <property type="match status" value="1"/>
</dbReference>
<feature type="binding site" evidence="12">
    <location>
        <position position="125"/>
    </location>
    <ligand>
        <name>Zn(2+)</name>
        <dbReference type="ChEBI" id="CHEBI:29105"/>
        <note>catalytic</note>
    </ligand>
</feature>
<reference evidence="14 15" key="1">
    <citation type="submission" date="2017-09" db="EMBL/GenBank/DDBJ databases">
        <title>Depth-based differentiation of microbial function through sediment-hosted aquifers and enrichment of novel symbionts in the deep terrestrial subsurface.</title>
        <authorList>
            <person name="Probst A.J."/>
            <person name="Ladd B."/>
            <person name="Jarett J.K."/>
            <person name="Geller-Mcgrath D.E."/>
            <person name="Sieber C.M."/>
            <person name="Emerson J.B."/>
            <person name="Anantharaman K."/>
            <person name="Thomas B.C."/>
            <person name="Malmstrom R."/>
            <person name="Stieglmeier M."/>
            <person name="Klingl A."/>
            <person name="Woyke T."/>
            <person name="Ryan C.M."/>
            <person name="Banfield J.F."/>
        </authorList>
    </citation>
    <scope>NUCLEOTIDE SEQUENCE [LARGE SCALE GENOMIC DNA]</scope>
    <source>
        <strain evidence="14">CG10_big_fil_rev_8_21_14_0_10_42_12</strain>
    </source>
</reference>
<keyword evidence="10 12" id="KW-0482">Metalloprotease</keyword>
<keyword evidence="4 12" id="KW-0645">Protease</keyword>
<dbReference type="Proteomes" id="UP000231333">
    <property type="component" value="Unassembled WGS sequence"/>
</dbReference>
<comment type="subcellular location">
    <subcellularLocation>
        <location evidence="1 12">Cell membrane</location>
        <topology evidence="1 12">Multi-pass membrane protein</topology>
    </subcellularLocation>
</comment>
<feature type="transmembrane region" description="Helical" evidence="12">
    <location>
        <begin position="172"/>
        <end position="196"/>
    </location>
</feature>
<evidence type="ECO:0000256" key="3">
    <source>
        <dbReference type="ARBA" id="ARBA00022475"/>
    </source>
</evidence>
<dbReference type="GO" id="GO:0004222">
    <property type="term" value="F:metalloendopeptidase activity"/>
    <property type="evidence" value="ECO:0007669"/>
    <property type="project" value="UniProtKB-UniRule"/>
</dbReference>
<evidence type="ECO:0000256" key="7">
    <source>
        <dbReference type="ARBA" id="ARBA00022801"/>
    </source>
</evidence>
<dbReference type="GO" id="GO:0005886">
    <property type="term" value="C:plasma membrane"/>
    <property type="evidence" value="ECO:0007669"/>
    <property type="project" value="UniProtKB-SubCell"/>
</dbReference>
<dbReference type="HAMAP" id="MF_00188">
    <property type="entry name" value="Pept_M48_protease_HtpX"/>
    <property type="match status" value="1"/>
</dbReference>
<dbReference type="EC" id="3.4.24.-" evidence="12"/>
<dbReference type="InterPro" id="IPR022919">
    <property type="entry name" value="Pept_M48_protease_HtpX"/>
</dbReference>
<feature type="transmembrane region" description="Helical" evidence="12">
    <location>
        <begin position="135"/>
        <end position="152"/>
    </location>
</feature>
<feature type="active site" evidence="12">
    <location>
        <position position="126"/>
    </location>
</feature>
<evidence type="ECO:0000256" key="11">
    <source>
        <dbReference type="ARBA" id="ARBA00023136"/>
    </source>
</evidence>
<comment type="caution">
    <text evidence="14">The sequence shown here is derived from an EMBL/GenBank/DDBJ whole genome shotgun (WGS) entry which is preliminary data.</text>
</comment>
<dbReference type="PANTHER" id="PTHR43221:SF1">
    <property type="entry name" value="PROTEASE HTPX"/>
    <property type="match status" value="1"/>
</dbReference>
<dbReference type="PANTHER" id="PTHR43221">
    <property type="entry name" value="PROTEASE HTPX"/>
    <property type="match status" value="1"/>
</dbReference>
<feature type="transmembrane region" description="Helical" evidence="12">
    <location>
        <begin position="26"/>
        <end position="43"/>
    </location>
</feature>
<evidence type="ECO:0000256" key="5">
    <source>
        <dbReference type="ARBA" id="ARBA00022692"/>
    </source>
</evidence>
<keyword evidence="11 12" id="KW-0472">Membrane</keyword>
<name>A0A2H0QUS3_9BACT</name>
<organism evidence="14 15">
    <name type="scientific">Candidatus Zambryskibacteria bacterium CG10_big_fil_rev_8_21_14_0_10_42_12</name>
    <dbReference type="NCBI Taxonomy" id="1975115"/>
    <lineage>
        <taxon>Bacteria</taxon>
        <taxon>Candidatus Zambryskiibacteriota</taxon>
    </lineage>
</organism>
<keyword evidence="8 12" id="KW-0862">Zinc</keyword>
<evidence type="ECO:0000313" key="15">
    <source>
        <dbReference type="Proteomes" id="UP000231333"/>
    </source>
</evidence>
<evidence type="ECO:0000256" key="2">
    <source>
        <dbReference type="ARBA" id="ARBA00009779"/>
    </source>
</evidence>
<feature type="binding site" evidence="12">
    <location>
        <position position="201"/>
    </location>
    <ligand>
        <name>Zn(2+)</name>
        <dbReference type="ChEBI" id="CHEBI:29105"/>
        <note>catalytic</note>
    </ligand>
</feature>